<reference evidence="2 3" key="2">
    <citation type="submission" date="2018-11" db="EMBL/GenBank/DDBJ databases">
        <authorList>
            <consortium name="Pathogen Informatics"/>
        </authorList>
    </citation>
    <scope>NUCLEOTIDE SEQUENCE [LARGE SCALE GENOMIC DNA]</scope>
</reference>
<proteinExistence type="predicted"/>
<feature type="compositionally biased region" description="Polar residues" evidence="1">
    <location>
        <begin position="162"/>
        <end position="184"/>
    </location>
</feature>
<dbReference type="Pfam" id="PF25562">
    <property type="entry name" value="CNBH_CNNM2_C"/>
    <property type="match status" value="1"/>
</dbReference>
<organism evidence="4">
    <name type="scientific">Anisakis simplex</name>
    <name type="common">Herring worm</name>
    <dbReference type="NCBI Taxonomy" id="6269"/>
    <lineage>
        <taxon>Eukaryota</taxon>
        <taxon>Metazoa</taxon>
        <taxon>Ecdysozoa</taxon>
        <taxon>Nematoda</taxon>
        <taxon>Chromadorea</taxon>
        <taxon>Rhabditida</taxon>
        <taxon>Spirurina</taxon>
        <taxon>Ascaridomorpha</taxon>
        <taxon>Ascaridoidea</taxon>
        <taxon>Anisakidae</taxon>
        <taxon>Anisakis</taxon>
        <taxon>Anisakis simplex complex</taxon>
    </lineage>
</organism>
<sequence>MSFFKNRRWYGMFSARDLTTCILEQDEPSRVISVQMQLVTMQWLTTNLRAFHADIISQNVLEKLIKQHVRRVEFSHIPDMNDPKAVIPRTAKLYTKQEPSERFILILEGRAMVTIGQNAMTFEAGPWHCFGGELLDRLVQNAQQQCATGTSANAQQQPQQQHSSVSFSRNSLSGNSPSDNSKKQVNTFVPDFSAVVRDDCTYLEITAQTYLLAYKSTLITKGTRSRDQISHRFTVANLTSLATKTGREECCLYDVEDSDYTNYRRHQSHHLLRNNTTASFQALMI</sequence>
<evidence type="ECO:0000313" key="2">
    <source>
        <dbReference type="EMBL" id="VDK50092.1"/>
    </source>
</evidence>
<keyword evidence="3" id="KW-1185">Reference proteome</keyword>
<evidence type="ECO:0000313" key="4">
    <source>
        <dbReference type="WBParaSite" id="ASIM_0001416001-mRNA-1"/>
    </source>
</evidence>
<protein>
    <submittedName>
        <fullName evidence="4">Cyclic nucleotide-binding domain-containing protein</fullName>
    </submittedName>
</protein>
<feature type="region of interest" description="Disordered" evidence="1">
    <location>
        <begin position="149"/>
        <end position="184"/>
    </location>
</feature>
<evidence type="ECO:0000313" key="3">
    <source>
        <dbReference type="Proteomes" id="UP000267096"/>
    </source>
</evidence>
<dbReference type="WBParaSite" id="ASIM_0001416001-mRNA-1">
    <property type="protein sequence ID" value="ASIM_0001416001-mRNA-1"/>
    <property type="gene ID" value="ASIM_0001416001"/>
</dbReference>
<gene>
    <name evidence="2" type="ORF">ASIM_LOCUS13588</name>
</gene>
<reference evidence="4" key="1">
    <citation type="submission" date="2016-04" db="UniProtKB">
        <authorList>
            <consortium name="WormBaseParasite"/>
        </authorList>
    </citation>
    <scope>IDENTIFICATION</scope>
</reference>
<name>A0A0M3K036_ANISI</name>
<dbReference type="Proteomes" id="UP000267096">
    <property type="component" value="Unassembled WGS sequence"/>
</dbReference>
<evidence type="ECO:0000256" key="1">
    <source>
        <dbReference type="SAM" id="MobiDB-lite"/>
    </source>
</evidence>
<dbReference type="AlphaFoldDB" id="A0A0M3K036"/>
<dbReference type="EMBL" id="UYRR01031438">
    <property type="protein sequence ID" value="VDK50092.1"/>
    <property type="molecule type" value="Genomic_DNA"/>
</dbReference>
<accession>A0A0M3K036</accession>
<dbReference type="OrthoDB" id="5353557at2759"/>